<feature type="signal peptide" evidence="1">
    <location>
        <begin position="1"/>
        <end position="26"/>
    </location>
</feature>
<keyword evidence="3" id="KW-1185">Reference proteome</keyword>
<feature type="chain" id="PRO_5032580382" evidence="1">
    <location>
        <begin position="27"/>
        <end position="100"/>
    </location>
</feature>
<dbReference type="AlphaFoldDB" id="A0A7S9DX04"/>
<dbReference type="RefSeq" id="WP_195810520.1">
    <property type="nucleotide sequence ID" value="NZ_CP064795.1"/>
</dbReference>
<dbReference type="EMBL" id="CP064795">
    <property type="protein sequence ID" value="QPG05430.1"/>
    <property type="molecule type" value="Genomic_DNA"/>
</dbReference>
<keyword evidence="1" id="KW-0732">Signal</keyword>
<proteinExistence type="predicted"/>
<sequence length="100" mass="11174">MFMRIKTHLKNLSSAAFVLTAVWAMAWVVIPQQQPQCLSETEAASMVTSLSDSLPDCLQNASVNWHDWVAGHSRSYQFHFFDLLELLDGGGNDNRFSAGQ</sequence>
<accession>A0A7S9DX04</accession>
<evidence type="ECO:0000313" key="3">
    <source>
        <dbReference type="Proteomes" id="UP000595095"/>
    </source>
</evidence>
<reference evidence="2 3" key="1">
    <citation type="submission" date="2020-11" db="EMBL/GenBank/DDBJ databases">
        <title>Complete genome sequence for Salinimonas sp. strain G2-b.</title>
        <authorList>
            <person name="Park S.-J."/>
        </authorList>
    </citation>
    <scope>NUCLEOTIDE SEQUENCE [LARGE SCALE GENOMIC DNA]</scope>
    <source>
        <strain evidence="2 3">G2-b</strain>
    </source>
</reference>
<name>A0A7S9DX04_9ALTE</name>
<dbReference type="KEGG" id="smaa:IT774_15230"/>
<evidence type="ECO:0000256" key="1">
    <source>
        <dbReference type="SAM" id="SignalP"/>
    </source>
</evidence>
<evidence type="ECO:0000313" key="2">
    <source>
        <dbReference type="EMBL" id="QPG05430.1"/>
    </source>
</evidence>
<gene>
    <name evidence="2" type="ORF">IT774_15230</name>
</gene>
<organism evidence="2 3">
    <name type="scientific">Salinimonas marina</name>
    <dbReference type="NCBI Taxonomy" id="2785918"/>
    <lineage>
        <taxon>Bacteria</taxon>
        <taxon>Pseudomonadati</taxon>
        <taxon>Pseudomonadota</taxon>
        <taxon>Gammaproteobacteria</taxon>
        <taxon>Alteromonadales</taxon>
        <taxon>Alteromonadaceae</taxon>
        <taxon>Alteromonas/Salinimonas group</taxon>
        <taxon>Salinimonas</taxon>
    </lineage>
</organism>
<protein>
    <submittedName>
        <fullName evidence="2">Uncharacterized protein</fullName>
    </submittedName>
</protein>
<dbReference type="Proteomes" id="UP000595095">
    <property type="component" value="Chromosome"/>
</dbReference>